<evidence type="ECO:0000313" key="2">
    <source>
        <dbReference type="Proteomes" id="UP000008281"/>
    </source>
</evidence>
<dbReference type="FunCoup" id="E3MEJ6">
    <property type="interactions" value="583"/>
</dbReference>
<gene>
    <name evidence="1" type="ORF">CRE_21739</name>
</gene>
<keyword evidence="2" id="KW-1185">Reference proteome</keyword>
<dbReference type="EMBL" id="DS268439">
    <property type="protein sequence ID" value="EFP00465.1"/>
    <property type="molecule type" value="Genomic_DNA"/>
</dbReference>
<proteinExistence type="predicted"/>
<dbReference type="HOGENOM" id="CLU_086463_2_0_1"/>
<accession>E3MEJ6</accession>
<protein>
    <submittedName>
        <fullName evidence="1">Uncharacterized protein</fullName>
    </submittedName>
</protein>
<evidence type="ECO:0000313" key="1">
    <source>
        <dbReference type="EMBL" id="EFP00465.1"/>
    </source>
</evidence>
<dbReference type="OMA" id="AKSMANC"/>
<dbReference type="eggNOG" id="ENOG502TK4X">
    <property type="taxonomic scope" value="Eukaryota"/>
</dbReference>
<dbReference type="InterPro" id="IPR035940">
    <property type="entry name" value="CAP_sf"/>
</dbReference>
<dbReference type="Proteomes" id="UP000008281">
    <property type="component" value="Unassembled WGS sequence"/>
</dbReference>
<dbReference type="AlphaFoldDB" id="E3MEJ6"/>
<dbReference type="Gene3D" id="3.40.33.10">
    <property type="entry name" value="CAP"/>
    <property type="match status" value="1"/>
</dbReference>
<reference evidence="1" key="1">
    <citation type="submission" date="2007-07" db="EMBL/GenBank/DDBJ databases">
        <title>PCAP assembly of the Caenorhabditis remanei genome.</title>
        <authorList>
            <consortium name="The Caenorhabditis remanei Sequencing Consortium"/>
            <person name="Wilson R.K."/>
        </authorList>
    </citation>
    <scope>NUCLEOTIDE SEQUENCE [LARGE SCALE GENOMIC DNA]</scope>
    <source>
        <strain evidence="1">PB4641</strain>
    </source>
</reference>
<organism evidence="2">
    <name type="scientific">Caenorhabditis remanei</name>
    <name type="common">Caenorhabditis vulgaris</name>
    <dbReference type="NCBI Taxonomy" id="31234"/>
    <lineage>
        <taxon>Eukaryota</taxon>
        <taxon>Metazoa</taxon>
        <taxon>Ecdysozoa</taxon>
        <taxon>Nematoda</taxon>
        <taxon>Chromadorea</taxon>
        <taxon>Rhabditida</taxon>
        <taxon>Rhabditina</taxon>
        <taxon>Rhabditomorpha</taxon>
        <taxon>Rhabditoidea</taxon>
        <taxon>Rhabditidae</taxon>
        <taxon>Peloderinae</taxon>
        <taxon>Caenorhabditis</taxon>
    </lineage>
</organism>
<sequence length="185" mass="19702">MLLRLSILAALLFVLSVHSTAIVKRQSSDTQQAISAFNDARKQFAEQNQVANMHELSYDGDLESKAKSMANCDVKPGSDYMVIGSTDSQELNVASGVTATFPLQTRMGCAKMSKQCVENGVTLLGVCLIGPHSQGSKSDYKQGAPGSQCPNGKTSSGLCKTSSSIFSSFAILTIVFALNLMFSMN</sequence>
<dbReference type="SUPFAM" id="SSF55797">
    <property type="entry name" value="PR-1-like"/>
    <property type="match status" value="1"/>
</dbReference>
<dbReference type="OrthoDB" id="5908266at2759"/>
<name>E3MEJ6_CAERE</name>